<dbReference type="OrthoDB" id="32134at2"/>
<keyword evidence="2" id="KW-1185">Reference proteome</keyword>
<dbReference type="RefSeq" id="WP_117157027.1">
    <property type="nucleotide sequence ID" value="NZ_BMLG01000027.1"/>
</dbReference>
<dbReference type="InterPro" id="IPR036249">
    <property type="entry name" value="Thioredoxin-like_sf"/>
</dbReference>
<dbReference type="Gene3D" id="3.40.30.10">
    <property type="entry name" value="Glutaredoxin"/>
    <property type="match status" value="1"/>
</dbReference>
<evidence type="ECO:0008006" key="3">
    <source>
        <dbReference type="Google" id="ProtNLM"/>
    </source>
</evidence>
<dbReference type="SUPFAM" id="SSF52833">
    <property type="entry name" value="Thioredoxin-like"/>
    <property type="match status" value="1"/>
</dbReference>
<comment type="caution">
    <text evidence="1">The sequence shown here is derived from an EMBL/GenBank/DDBJ whole genome shotgun (WGS) entry which is preliminary data.</text>
</comment>
<sequence length="200" mass="22818">MKKTLILVGITLVVAVLGIILLNQYKTVTVDSIDDIDKIDYQDTYTQDEGDYLIYFWQEGCSYCEEVAPDIIEFAQDADMPIRIVDMQAPNNHDAWYDWETHHEEYDVKIGEVVDEEEQLNEGVELTDYTEDAEVFWRIGINEQDEIIATHNTPYGNTEPATADEIEITGTPTLIQVKDGAFSAYANGPEEVRNLLEENK</sequence>
<organism evidence="1 2">
    <name type="scientific">Paraliobacillus quinghaiensis</name>
    <dbReference type="NCBI Taxonomy" id="470815"/>
    <lineage>
        <taxon>Bacteria</taxon>
        <taxon>Bacillati</taxon>
        <taxon>Bacillota</taxon>
        <taxon>Bacilli</taxon>
        <taxon>Bacillales</taxon>
        <taxon>Bacillaceae</taxon>
        <taxon>Paraliobacillus</taxon>
    </lineage>
</organism>
<proteinExistence type="predicted"/>
<dbReference type="AlphaFoldDB" id="A0A917TYK9"/>
<accession>A0A917TYK9</accession>
<gene>
    <name evidence="1" type="ORF">GCM10011351_29950</name>
</gene>
<name>A0A917TYK9_9BACI</name>
<dbReference type="Proteomes" id="UP000618460">
    <property type="component" value="Unassembled WGS sequence"/>
</dbReference>
<protein>
    <recommendedName>
        <fullName evidence="3">Thioredoxin domain-containing protein</fullName>
    </recommendedName>
</protein>
<evidence type="ECO:0000313" key="1">
    <source>
        <dbReference type="EMBL" id="GGM41848.1"/>
    </source>
</evidence>
<evidence type="ECO:0000313" key="2">
    <source>
        <dbReference type="Proteomes" id="UP000618460"/>
    </source>
</evidence>
<reference evidence="1" key="1">
    <citation type="journal article" date="2014" name="Int. J. Syst. Evol. Microbiol.">
        <title>Complete genome sequence of Corynebacterium casei LMG S-19264T (=DSM 44701T), isolated from a smear-ripened cheese.</title>
        <authorList>
            <consortium name="US DOE Joint Genome Institute (JGI-PGF)"/>
            <person name="Walter F."/>
            <person name="Albersmeier A."/>
            <person name="Kalinowski J."/>
            <person name="Ruckert C."/>
        </authorList>
    </citation>
    <scope>NUCLEOTIDE SEQUENCE</scope>
    <source>
        <strain evidence="1">CGMCC 1.6333</strain>
    </source>
</reference>
<dbReference type="EMBL" id="BMLG01000027">
    <property type="protein sequence ID" value="GGM41848.1"/>
    <property type="molecule type" value="Genomic_DNA"/>
</dbReference>
<reference evidence="1" key="2">
    <citation type="submission" date="2020-09" db="EMBL/GenBank/DDBJ databases">
        <authorList>
            <person name="Sun Q."/>
            <person name="Zhou Y."/>
        </authorList>
    </citation>
    <scope>NUCLEOTIDE SEQUENCE</scope>
    <source>
        <strain evidence="1">CGMCC 1.6333</strain>
    </source>
</reference>